<dbReference type="NCBIfam" id="TIGR01204">
    <property type="entry name" value="bioW"/>
    <property type="match status" value="1"/>
</dbReference>
<comment type="catalytic activity">
    <reaction evidence="10 11">
        <text>heptanedioate + ATP + CoA = 6-carboxyhexanoyl-CoA + AMP + diphosphate</text>
        <dbReference type="Rhea" id="RHEA:14781"/>
        <dbReference type="ChEBI" id="CHEBI:30616"/>
        <dbReference type="ChEBI" id="CHEBI:33019"/>
        <dbReference type="ChEBI" id="CHEBI:36165"/>
        <dbReference type="ChEBI" id="CHEBI:57287"/>
        <dbReference type="ChEBI" id="CHEBI:57360"/>
        <dbReference type="ChEBI" id="CHEBI:456215"/>
        <dbReference type="EC" id="6.2.1.14"/>
    </reaction>
</comment>
<proteinExistence type="inferred from homology"/>
<name>A0A7C4AJJ8_9BACT</name>
<comment type="function">
    <text evidence="11">Catalyzes the transformation of pimelate into pimeloyl-CoA with concomitant hydrolysis of ATP to AMP.</text>
</comment>
<evidence type="ECO:0000256" key="6">
    <source>
        <dbReference type="ARBA" id="ARBA00022741"/>
    </source>
</evidence>
<evidence type="ECO:0000256" key="2">
    <source>
        <dbReference type="ARBA" id="ARBA00005075"/>
    </source>
</evidence>
<keyword evidence="8 11" id="KW-0067">ATP-binding</keyword>
<sequence>MWSLRMRASKIENNKEKHISGAEGIYSLTEAEKVLKNFLKRALEHPKGSPDKIVLTVERIKEPIQKINTLPLKTVLCKSPDEAHEVVKKYLGELGISEKALLSAWKVIKNYKMRGAALIDSLSGHRLEPDKERGVRVSRIQMDKKRRIQIFKKIGKLSTEPQRVIEALTVASKVASCPEIIAELCVSDNPDYTTGYIASKLLGYLRITNIKNEGQDIGGRAFFVKTPSDIEKLIKFLEKTPVIVI</sequence>
<evidence type="ECO:0000256" key="11">
    <source>
        <dbReference type="HAMAP-Rule" id="MF_00668"/>
    </source>
</evidence>
<evidence type="ECO:0000256" key="1">
    <source>
        <dbReference type="ARBA" id="ARBA00001946"/>
    </source>
</evidence>
<dbReference type="GO" id="GO:0000287">
    <property type="term" value="F:magnesium ion binding"/>
    <property type="evidence" value="ECO:0007669"/>
    <property type="project" value="UniProtKB-UniRule"/>
</dbReference>
<evidence type="ECO:0000256" key="4">
    <source>
        <dbReference type="ARBA" id="ARBA00012984"/>
    </source>
</evidence>
<keyword evidence="6 11" id="KW-0547">Nucleotide-binding</keyword>
<organism evidence="12">
    <name type="scientific">Thermodesulfovibrio aggregans</name>
    <dbReference type="NCBI Taxonomy" id="86166"/>
    <lineage>
        <taxon>Bacteria</taxon>
        <taxon>Pseudomonadati</taxon>
        <taxon>Nitrospirota</taxon>
        <taxon>Thermodesulfovibrionia</taxon>
        <taxon>Thermodesulfovibrionales</taxon>
        <taxon>Thermodesulfovibrionaceae</taxon>
        <taxon>Thermodesulfovibrio</taxon>
    </lineage>
</organism>
<evidence type="ECO:0000256" key="9">
    <source>
        <dbReference type="ARBA" id="ARBA00022842"/>
    </source>
</evidence>
<comment type="similarity">
    <text evidence="11">Belongs to the BioW family.</text>
</comment>
<dbReference type="EC" id="6.2.1.14" evidence="4 11"/>
<keyword evidence="7 11" id="KW-0093">Biotin biosynthesis</keyword>
<accession>A0A7C4AJJ8</accession>
<reference evidence="12" key="1">
    <citation type="journal article" date="2020" name="mSystems">
        <title>Genome- and Community-Level Interaction Insights into Carbon Utilization and Element Cycling Functions of Hydrothermarchaeota in Hydrothermal Sediment.</title>
        <authorList>
            <person name="Zhou Z."/>
            <person name="Liu Y."/>
            <person name="Xu W."/>
            <person name="Pan J."/>
            <person name="Luo Z.H."/>
            <person name="Li M."/>
        </authorList>
    </citation>
    <scope>NUCLEOTIDE SEQUENCE [LARGE SCALE GENOMIC DNA]</scope>
    <source>
        <strain evidence="12">SpSt-788</strain>
    </source>
</reference>
<dbReference type="GO" id="GO:0042410">
    <property type="term" value="F:6-carboxyhexanoate-CoA ligase activity"/>
    <property type="evidence" value="ECO:0007669"/>
    <property type="project" value="UniProtKB-UniRule"/>
</dbReference>
<evidence type="ECO:0000313" key="12">
    <source>
        <dbReference type="EMBL" id="HGG99522.1"/>
    </source>
</evidence>
<comment type="cofactor">
    <cofactor evidence="1 11">
        <name>Mg(2+)</name>
        <dbReference type="ChEBI" id="CHEBI:18420"/>
    </cofactor>
</comment>
<dbReference type="GO" id="GO:0009102">
    <property type="term" value="P:biotin biosynthetic process"/>
    <property type="evidence" value="ECO:0007669"/>
    <property type="project" value="UniProtKB-UniRule"/>
</dbReference>
<keyword evidence="5 11" id="KW-0436">Ligase</keyword>
<evidence type="ECO:0000256" key="5">
    <source>
        <dbReference type="ARBA" id="ARBA00022598"/>
    </source>
</evidence>
<comment type="pathway">
    <text evidence="2 11">Metabolic intermediate metabolism; pimeloyl-CoA biosynthesis; pimeloyl-CoA from pimelate: step 1/1.</text>
</comment>
<dbReference type="HAMAP" id="MF_00668">
    <property type="entry name" value="BioW"/>
    <property type="match status" value="1"/>
</dbReference>
<dbReference type="AlphaFoldDB" id="A0A7C4AJJ8"/>
<comment type="subunit">
    <text evidence="3 11">Homodimer.</text>
</comment>
<protein>
    <recommendedName>
        <fullName evidence="4 11">6-carboxyhexanoate--CoA ligase</fullName>
        <ecNumber evidence="4 11">6.2.1.14</ecNumber>
    </recommendedName>
    <alternativeName>
        <fullName evidence="11">Pimeloyl-CoA synthase</fullName>
    </alternativeName>
</protein>
<evidence type="ECO:0000256" key="3">
    <source>
        <dbReference type="ARBA" id="ARBA00011738"/>
    </source>
</evidence>
<keyword evidence="9 11" id="KW-0460">Magnesium</keyword>
<dbReference type="Pfam" id="PF03744">
    <property type="entry name" value="BioW"/>
    <property type="match status" value="1"/>
</dbReference>
<evidence type="ECO:0000256" key="8">
    <source>
        <dbReference type="ARBA" id="ARBA00022840"/>
    </source>
</evidence>
<dbReference type="UniPathway" id="UPA00999">
    <property type="reaction ID" value="UER00351"/>
</dbReference>
<dbReference type="EMBL" id="DTHO01000036">
    <property type="protein sequence ID" value="HGG99522.1"/>
    <property type="molecule type" value="Genomic_DNA"/>
</dbReference>
<dbReference type="NCBIfam" id="NF002360">
    <property type="entry name" value="PRK01322.1"/>
    <property type="match status" value="1"/>
</dbReference>
<dbReference type="GO" id="GO:0005524">
    <property type="term" value="F:ATP binding"/>
    <property type="evidence" value="ECO:0007669"/>
    <property type="project" value="UniProtKB-KW"/>
</dbReference>
<comment type="caution">
    <text evidence="12">The sequence shown here is derived from an EMBL/GenBank/DDBJ whole genome shotgun (WGS) entry which is preliminary data.</text>
</comment>
<dbReference type="InterPro" id="IPR005499">
    <property type="entry name" value="BioW"/>
</dbReference>
<evidence type="ECO:0000256" key="10">
    <source>
        <dbReference type="ARBA" id="ARBA00049553"/>
    </source>
</evidence>
<gene>
    <name evidence="11" type="primary">bioW</name>
    <name evidence="12" type="ORF">ENV75_03600</name>
</gene>
<evidence type="ECO:0000256" key="7">
    <source>
        <dbReference type="ARBA" id="ARBA00022756"/>
    </source>
</evidence>